<dbReference type="RefSeq" id="WP_119325258.1">
    <property type="nucleotide sequence ID" value="NZ_AP025739.1"/>
</dbReference>
<accession>A0A402D740</accession>
<evidence type="ECO:0000313" key="2">
    <source>
        <dbReference type="Proteomes" id="UP000287394"/>
    </source>
</evidence>
<name>A0A402D740_9BACT</name>
<sequence length="569" mass="57309">MGLLANILTTGSAPAGVSGAGTGSVNYSGGPPLLNGSSSSALMTATAGQTAYLDIDLTTLAGVGAATVDPCVGGWCEISSLTLPVGANLPICTLLSQGNRIIALRLTNHAIYGYCLQARFWLNQATADSSGYGQGNTITDWAWSVAVGQPFRFWVGAEMIGSTSVVACWSDTGQQSADASAHWLLFQKQDMSGYAQQAIDEIRIGPDVASAGAAMTAAFDGIHVGNGLAQASTSPIPFVSYTSSKVVATSLSLATTTAAKTVPTVQATTNASPVFWSSSDPAGVSISNTGLATLHRASGAIASISDGTTFVDVEFVARDVTYSVGSPTLAGNVLSVPITLTSFSDGAATNAYPDAIPLIVGTTAVQYQGLTGAGPNFTASFLVTGAAPYVFTLNGATVSAVPGAGVTVMGIPTVFTLADDSGVGVSGATFASGYAIRPTTTPSAIALLGAWSSATAYTVDQAVTLAGVGYIAVAGSTNVTPGTDITKWVPWSYPVIADLNVGGAIAAAAGQYVLIVDPSVNGELFYCFLASKGGSTISGLNAQPCVFVPLDSSRLDQNVSAAARPHSIV</sequence>
<gene>
    <name evidence="1" type="ORF">CCAX7_14390</name>
</gene>
<keyword evidence="2" id="KW-1185">Reference proteome</keyword>
<proteinExistence type="predicted"/>
<protein>
    <submittedName>
        <fullName evidence="1">Uncharacterized protein</fullName>
    </submittedName>
</protein>
<dbReference type="AlphaFoldDB" id="A0A402D740"/>
<organism evidence="1 2">
    <name type="scientific">Capsulimonas corticalis</name>
    <dbReference type="NCBI Taxonomy" id="2219043"/>
    <lineage>
        <taxon>Bacteria</taxon>
        <taxon>Bacillati</taxon>
        <taxon>Armatimonadota</taxon>
        <taxon>Armatimonadia</taxon>
        <taxon>Capsulimonadales</taxon>
        <taxon>Capsulimonadaceae</taxon>
        <taxon>Capsulimonas</taxon>
    </lineage>
</organism>
<reference evidence="1 2" key="1">
    <citation type="journal article" date="2019" name="Int. J. Syst. Evol. Microbiol.">
        <title>Capsulimonas corticalis gen. nov., sp. nov., an aerobic capsulated bacterium, of a novel bacterial order, Capsulimonadales ord. nov., of the class Armatimonadia of the phylum Armatimonadetes.</title>
        <authorList>
            <person name="Li J."/>
            <person name="Kudo C."/>
            <person name="Tonouchi A."/>
        </authorList>
    </citation>
    <scope>NUCLEOTIDE SEQUENCE [LARGE SCALE GENOMIC DNA]</scope>
    <source>
        <strain evidence="1 2">AX-7</strain>
    </source>
</reference>
<evidence type="ECO:0000313" key="1">
    <source>
        <dbReference type="EMBL" id="BDI29388.1"/>
    </source>
</evidence>
<dbReference type="EMBL" id="AP025739">
    <property type="protein sequence ID" value="BDI29388.1"/>
    <property type="molecule type" value="Genomic_DNA"/>
</dbReference>
<dbReference type="KEGG" id="ccot:CCAX7_14390"/>
<dbReference type="OrthoDB" id="8613813at2"/>
<dbReference type="Proteomes" id="UP000287394">
    <property type="component" value="Chromosome"/>
</dbReference>